<dbReference type="Proteomes" id="UP000237347">
    <property type="component" value="Unassembled WGS sequence"/>
</dbReference>
<evidence type="ECO:0000313" key="2">
    <source>
        <dbReference type="Proteomes" id="UP000237347"/>
    </source>
</evidence>
<dbReference type="AlphaFoldDB" id="A0AAW0LPU1"/>
<gene>
    <name evidence="1" type="ORF">CFP56_038021</name>
</gene>
<protein>
    <submittedName>
        <fullName evidence="1">Uncharacterized protein</fullName>
    </submittedName>
</protein>
<name>A0AAW0LPU1_QUESU</name>
<reference evidence="1 2" key="1">
    <citation type="journal article" date="2018" name="Sci. Data">
        <title>The draft genome sequence of cork oak.</title>
        <authorList>
            <person name="Ramos A.M."/>
            <person name="Usie A."/>
            <person name="Barbosa P."/>
            <person name="Barros P.M."/>
            <person name="Capote T."/>
            <person name="Chaves I."/>
            <person name="Simoes F."/>
            <person name="Abreu I."/>
            <person name="Carrasquinho I."/>
            <person name="Faro C."/>
            <person name="Guimaraes J.B."/>
            <person name="Mendonca D."/>
            <person name="Nobrega F."/>
            <person name="Rodrigues L."/>
            <person name="Saibo N.J.M."/>
            <person name="Varela M.C."/>
            <person name="Egas C."/>
            <person name="Matos J."/>
            <person name="Miguel C.M."/>
            <person name="Oliveira M.M."/>
            <person name="Ricardo C.P."/>
            <person name="Goncalves S."/>
        </authorList>
    </citation>
    <scope>NUCLEOTIDE SEQUENCE [LARGE SCALE GENOMIC DNA]</scope>
    <source>
        <strain evidence="2">cv. HL8</strain>
    </source>
</reference>
<accession>A0AAW0LPU1</accession>
<keyword evidence="2" id="KW-1185">Reference proteome</keyword>
<comment type="caution">
    <text evidence="1">The sequence shown here is derived from an EMBL/GenBank/DDBJ whole genome shotgun (WGS) entry which is preliminary data.</text>
</comment>
<sequence length="61" mass="6656">MGGLQFGFGLIDDVISLLSLETSAFIMCSVHEQPGEAWSSLAAVVGAEKVQLWNMEDRRTI</sequence>
<proteinExistence type="predicted"/>
<organism evidence="1 2">
    <name type="scientific">Quercus suber</name>
    <name type="common">Cork oak</name>
    <dbReference type="NCBI Taxonomy" id="58331"/>
    <lineage>
        <taxon>Eukaryota</taxon>
        <taxon>Viridiplantae</taxon>
        <taxon>Streptophyta</taxon>
        <taxon>Embryophyta</taxon>
        <taxon>Tracheophyta</taxon>
        <taxon>Spermatophyta</taxon>
        <taxon>Magnoliopsida</taxon>
        <taxon>eudicotyledons</taxon>
        <taxon>Gunneridae</taxon>
        <taxon>Pentapetalae</taxon>
        <taxon>rosids</taxon>
        <taxon>fabids</taxon>
        <taxon>Fagales</taxon>
        <taxon>Fagaceae</taxon>
        <taxon>Quercus</taxon>
    </lineage>
</organism>
<dbReference type="EMBL" id="PKMF04000072">
    <property type="protein sequence ID" value="KAK7852784.1"/>
    <property type="molecule type" value="Genomic_DNA"/>
</dbReference>
<evidence type="ECO:0000313" key="1">
    <source>
        <dbReference type="EMBL" id="KAK7852784.1"/>
    </source>
</evidence>